<evidence type="ECO:0000256" key="1">
    <source>
        <dbReference type="SAM" id="MobiDB-lite"/>
    </source>
</evidence>
<dbReference type="Proteomes" id="UP001371456">
    <property type="component" value="Unassembled WGS sequence"/>
</dbReference>
<accession>A0AAN8U2Q1</accession>
<proteinExistence type="predicted"/>
<evidence type="ECO:0000313" key="3">
    <source>
        <dbReference type="Proteomes" id="UP001371456"/>
    </source>
</evidence>
<name>A0AAN8U2Q1_SOLBU</name>
<organism evidence="2 3">
    <name type="scientific">Solanum bulbocastanum</name>
    <name type="common">Wild potato</name>
    <dbReference type="NCBI Taxonomy" id="147425"/>
    <lineage>
        <taxon>Eukaryota</taxon>
        <taxon>Viridiplantae</taxon>
        <taxon>Streptophyta</taxon>
        <taxon>Embryophyta</taxon>
        <taxon>Tracheophyta</taxon>
        <taxon>Spermatophyta</taxon>
        <taxon>Magnoliopsida</taxon>
        <taxon>eudicotyledons</taxon>
        <taxon>Gunneridae</taxon>
        <taxon>Pentapetalae</taxon>
        <taxon>asterids</taxon>
        <taxon>lamiids</taxon>
        <taxon>Solanales</taxon>
        <taxon>Solanaceae</taxon>
        <taxon>Solanoideae</taxon>
        <taxon>Solaneae</taxon>
        <taxon>Solanum</taxon>
    </lineage>
</organism>
<comment type="caution">
    <text evidence="2">The sequence shown here is derived from an EMBL/GenBank/DDBJ whole genome shotgun (WGS) entry which is preliminary data.</text>
</comment>
<feature type="compositionally biased region" description="Polar residues" evidence="1">
    <location>
        <begin position="24"/>
        <end position="33"/>
    </location>
</feature>
<protein>
    <submittedName>
        <fullName evidence="2">Uncharacterized protein</fullName>
    </submittedName>
</protein>
<keyword evidence="3" id="KW-1185">Reference proteome</keyword>
<feature type="region of interest" description="Disordered" evidence="1">
    <location>
        <begin position="24"/>
        <end position="56"/>
    </location>
</feature>
<dbReference type="EMBL" id="JBANQN010000003">
    <property type="protein sequence ID" value="KAK6794627.1"/>
    <property type="molecule type" value="Genomic_DNA"/>
</dbReference>
<evidence type="ECO:0000313" key="2">
    <source>
        <dbReference type="EMBL" id="KAK6794627.1"/>
    </source>
</evidence>
<dbReference type="AlphaFoldDB" id="A0AAN8U2Q1"/>
<gene>
    <name evidence="2" type="ORF">RDI58_008080</name>
</gene>
<reference evidence="2 3" key="1">
    <citation type="submission" date="2024-02" db="EMBL/GenBank/DDBJ databases">
        <title>de novo genome assembly of Solanum bulbocastanum strain 11H21.</title>
        <authorList>
            <person name="Hosaka A.J."/>
        </authorList>
    </citation>
    <scope>NUCLEOTIDE SEQUENCE [LARGE SCALE GENOMIC DNA]</scope>
    <source>
        <tissue evidence="2">Young leaves</tissue>
    </source>
</reference>
<feature type="compositionally biased region" description="Basic residues" evidence="1">
    <location>
        <begin position="47"/>
        <end position="56"/>
    </location>
</feature>
<sequence>MKVNMISNNNIVGENKEFEEKNMSYSKEQNNNIHEARKDVALSGKYKLQRKRGTKE</sequence>